<dbReference type="AlphaFoldDB" id="A0A9D5HLU4"/>
<comment type="caution">
    <text evidence="1">The sequence shown here is derived from an EMBL/GenBank/DDBJ whole genome shotgun (WGS) entry which is preliminary data.</text>
</comment>
<dbReference type="Proteomes" id="UP001085076">
    <property type="component" value="Miscellaneous, Linkage group lg02"/>
</dbReference>
<sequence>MCPPGSLTSSAHSTEPRERRPDGIAISLIVGRDWSLPYQADVDLAGDRARCGACWKGKSSPSSCNPISLRRKFEIFCMEIRGHPSQFRASLPPLVPVAFDSRVVMDNYAANDKGKVLAAVFTTIVVVVAFVI</sequence>
<reference evidence="1" key="2">
    <citation type="journal article" date="2022" name="Hortic Res">
        <title>The genome of Dioscorea zingiberensis sheds light on the biosynthesis, origin and evolution of the medicinally important diosgenin saponins.</title>
        <authorList>
            <person name="Li Y."/>
            <person name="Tan C."/>
            <person name="Li Z."/>
            <person name="Guo J."/>
            <person name="Li S."/>
            <person name="Chen X."/>
            <person name="Wang C."/>
            <person name="Dai X."/>
            <person name="Yang H."/>
            <person name="Song W."/>
            <person name="Hou L."/>
            <person name="Xu J."/>
            <person name="Tong Z."/>
            <person name="Xu A."/>
            <person name="Yuan X."/>
            <person name="Wang W."/>
            <person name="Yang Q."/>
            <person name="Chen L."/>
            <person name="Sun Z."/>
            <person name="Wang K."/>
            <person name="Pan B."/>
            <person name="Chen J."/>
            <person name="Bao Y."/>
            <person name="Liu F."/>
            <person name="Qi X."/>
            <person name="Gang D.R."/>
            <person name="Wen J."/>
            <person name="Li J."/>
        </authorList>
    </citation>
    <scope>NUCLEOTIDE SEQUENCE</scope>
    <source>
        <strain evidence="1">Dzin_1.0</strain>
    </source>
</reference>
<protein>
    <submittedName>
        <fullName evidence="1">Uncharacterized protein</fullName>
    </submittedName>
</protein>
<evidence type="ECO:0000313" key="1">
    <source>
        <dbReference type="EMBL" id="KAJ0981198.1"/>
    </source>
</evidence>
<dbReference type="EMBL" id="JAGGNH010000002">
    <property type="protein sequence ID" value="KAJ0981198.1"/>
    <property type="molecule type" value="Genomic_DNA"/>
</dbReference>
<name>A0A9D5HLU4_9LILI</name>
<accession>A0A9D5HLU4</accession>
<organism evidence="1 2">
    <name type="scientific">Dioscorea zingiberensis</name>
    <dbReference type="NCBI Taxonomy" id="325984"/>
    <lineage>
        <taxon>Eukaryota</taxon>
        <taxon>Viridiplantae</taxon>
        <taxon>Streptophyta</taxon>
        <taxon>Embryophyta</taxon>
        <taxon>Tracheophyta</taxon>
        <taxon>Spermatophyta</taxon>
        <taxon>Magnoliopsida</taxon>
        <taxon>Liliopsida</taxon>
        <taxon>Dioscoreales</taxon>
        <taxon>Dioscoreaceae</taxon>
        <taxon>Dioscorea</taxon>
    </lineage>
</organism>
<evidence type="ECO:0000313" key="2">
    <source>
        <dbReference type="Proteomes" id="UP001085076"/>
    </source>
</evidence>
<gene>
    <name evidence="1" type="ORF">J5N97_009453</name>
</gene>
<proteinExistence type="predicted"/>
<keyword evidence="2" id="KW-1185">Reference proteome</keyword>
<reference evidence="1" key="1">
    <citation type="submission" date="2021-03" db="EMBL/GenBank/DDBJ databases">
        <authorList>
            <person name="Li Z."/>
            <person name="Yang C."/>
        </authorList>
    </citation>
    <scope>NUCLEOTIDE SEQUENCE</scope>
    <source>
        <strain evidence="1">Dzin_1.0</strain>
        <tissue evidence="1">Leaf</tissue>
    </source>
</reference>